<dbReference type="EMBL" id="LNIX01000034">
    <property type="protein sequence ID" value="OXA40385.1"/>
    <property type="molecule type" value="Genomic_DNA"/>
</dbReference>
<keyword evidence="7" id="KW-0238">DNA-binding</keyword>
<dbReference type="InterPro" id="IPR036236">
    <property type="entry name" value="Znf_C2H2_sf"/>
</dbReference>
<evidence type="ECO:0000256" key="5">
    <source>
        <dbReference type="ARBA" id="ARBA00022833"/>
    </source>
</evidence>
<evidence type="ECO:0000313" key="13">
    <source>
        <dbReference type="EMBL" id="OXA40385.1"/>
    </source>
</evidence>
<dbReference type="PROSITE" id="PS00028">
    <property type="entry name" value="ZINC_FINGER_C2H2_1"/>
    <property type="match status" value="6"/>
</dbReference>
<dbReference type="OrthoDB" id="654211at2759"/>
<evidence type="ECO:0000313" key="14">
    <source>
        <dbReference type="Proteomes" id="UP000198287"/>
    </source>
</evidence>
<evidence type="ECO:0000256" key="9">
    <source>
        <dbReference type="ARBA" id="ARBA00023242"/>
    </source>
</evidence>
<keyword evidence="6" id="KW-0805">Transcription regulation</keyword>
<feature type="region of interest" description="Disordered" evidence="11">
    <location>
        <begin position="147"/>
        <end position="166"/>
    </location>
</feature>
<dbReference type="GO" id="GO:0000978">
    <property type="term" value="F:RNA polymerase II cis-regulatory region sequence-specific DNA binding"/>
    <property type="evidence" value="ECO:0007669"/>
    <property type="project" value="TreeGrafter"/>
</dbReference>
<dbReference type="PANTHER" id="PTHR24404:SF114">
    <property type="entry name" value="KLUMPFUSS, ISOFORM B-RELATED"/>
    <property type="match status" value="1"/>
</dbReference>
<evidence type="ECO:0000256" key="7">
    <source>
        <dbReference type="ARBA" id="ARBA00023125"/>
    </source>
</evidence>
<dbReference type="GO" id="GO:0008270">
    <property type="term" value="F:zinc ion binding"/>
    <property type="evidence" value="ECO:0007669"/>
    <property type="project" value="UniProtKB-KW"/>
</dbReference>
<feature type="region of interest" description="Disordered" evidence="11">
    <location>
        <begin position="185"/>
        <end position="207"/>
    </location>
</feature>
<dbReference type="SUPFAM" id="SSF57667">
    <property type="entry name" value="beta-beta-alpha zinc fingers"/>
    <property type="match status" value="3"/>
</dbReference>
<feature type="domain" description="C2H2-type" evidence="12">
    <location>
        <begin position="504"/>
        <end position="531"/>
    </location>
</feature>
<feature type="region of interest" description="Disordered" evidence="11">
    <location>
        <begin position="228"/>
        <end position="299"/>
    </location>
</feature>
<sequence length="554" mass="62768">MEADVATELSAEVDSLKTFLSKSRQRIRQIARRAGLNTDQDKIGKLLNLLNEILSLTFADLFTGSTSLCGALGSTPTHNYADDHGDAFDHCEVDVKEELLCSSPIQEDGDFDPLYIPNEEDLGICIKPDNLDCSNNSDNDQNLVLKSNPLNKKTPPGQRINKVRQSRKEKVVKIGSKLSCQHVKNVNNTADTGKNVGSGEVKKEPGKPDLRIVLDRLNKMEFAKWKVQEPRPLQDCSSDDNDDHPDPDYNDDDYILPYSNPPSDDEYIPDNESAPSRKQKPCPASKKRKSSIRKKKNKSPVTCPYCGLVSNSSGSYRRHKMLFHTAADPRPRKAPISQCHLCDLRFGSKTSLATHLSTIHATQPLDDLTQFEVTDRPPGRTKFRNFRCPDCSKVIGQVQNFLNHRLIHSGEKPHPCPTCGLAFRKKGTLQRHCESQHLKEEKKFLCEHCPKSFLFKYTLVAHQNLMHPEGPRASFLCSKCPKEFTLKRNLERHMILVHEQLRSYKCPLCDKAFKQNAHLRYHLKTHENPGGRQRGLNRVKEQIVEEEDSMEGNT</sequence>
<comment type="subcellular location">
    <subcellularLocation>
        <location evidence="1">Nucleus</location>
    </subcellularLocation>
</comment>
<accession>A0A226D495</accession>
<feature type="compositionally biased region" description="Acidic residues" evidence="11">
    <location>
        <begin position="237"/>
        <end position="254"/>
    </location>
</feature>
<dbReference type="GO" id="GO:0003700">
    <property type="term" value="F:DNA-binding transcription factor activity"/>
    <property type="evidence" value="ECO:0007669"/>
    <property type="project" value="TreeGrafter"/>
</dbReference>
<dbReference type="SMART" id="SM00355">
    <property type="entry name" value="ZnF_C2H2"/>
    <property type="match status" value="7"/>
</dbReference>
<dbReference type="Gene3D" id="3.30.160.60">
    <property type="entry name" value="Classic Zinc Finger"/>
    <property type="match status" value="5"/>
</dbReference>
<feature type="domain" description="C2H2-type" evidence="12">
    <location>
        <begin position="386"/>
        <end position="413"/>
    </location>
</feature>
<keyword evidence="2" id="KW-0479">Metal-binding</keyword>
<protein>
    <recommendedName>
        <fullName evidence="12">C2H2-type domain-containing protein</fullName>
    </recommendedName>
</protein>
<dbReference type="GO" id="GO:0006357">
    <property type="term" value="P:regulation of transcription by RNA polymerase II"/>
    <property type="evidence" value="ECO:0007669"/>
    <property type="project" value="TreeGrafter"/>
</dbReference>
<proteinExistence type="predicted"/>
<dbReference type="AlphaFoldDB" id="A0A226D495"/>
<dbReference type="GO" id="GO:0005634">
    <property type="term" value="C:nucleus"/>
    <property type="evidence" value="ECO:0007669"/>
    <property type="project" value="UniProtKB-SubCell"/>
</dbReference>
<keyword evidence="5" id="KW-0862">Zinc</keyword>
<keyword evidence="14" id="KW-1185">Reference proteome</keyword>
<feature type="compositionally biased region" description="Basic residues" evidence="11">
    <location>
        <begin position="277"/>
        <end position="298"/>
    </location>
</feature>
<dbReference type="PANTHER" id="PTHR24404">
    <property type="entry name" value="ZINC FINGER PROTEIN"/>
    <property type="match status" value="1"/>
</dbReference>
<evidence type="ECO:0000256" key="6">
    <source>
        <dbReference type="ARBA" id="ARBA00023015"/>
    </source>
</evidence>
<name>A0A226D495_FOLCA</name>
<dbReference type="Proteomes" id="UP000198287">
    <property type="component" value="Unassembled WGS sequence"/>
</dbReference>
<evidence type="ECO:0000256" key="11">
    <source>
        <dbReference type="SAM" id="MobiDB-lite"/>
    </source>
</evidence>
<feature type="domain" description="C2H2-type" evidence="12">
    <location>
        <begin position="301"/>
        <end position="329"/>
    </location>
</feature>
<dbReference type="InterPro" id="IPR050589">
    <property type="entry name" value="Ikaros_C2H2-ZF"/>
</dbReference>
<dbReference type="InterPro" id="IPR013087">
    <property type="entry name" value="Znf_C2H2_type"/>
</dbReference>
<dbReference type="FunFam" id="3.30.160.60:FF:000322">
    <property type="entry name" value="GDNF-inducible zinc finger protein 1"/>
    <property type="match status" value="1"/>
</dbReference>
<evidence type="ECO:0000256" key="10">
    <source>
        <dbReference type="PROSITE-ProRule" id="PRU00042"/>
    </source>
</evidence>
<comment type="caution">
    <text evidence="13">The sequence shown here is derived from an EMBL/GenBank/DDBJ whole genome shotgun (WGS) entry which is preliminary data.</text>
</comment>
<organism evidence="13 14">
    <name type="scientific">Folsomia candida</name>
    <name type="common">Springtail</name>
    <dbReference type="NCBI Taxonomy" id="158441"/>
    <lineage>
        <taxon>Eukaryota</taxon>
        <taxon>Metazoa</taxon>
        <taxon>Ecdysozoa</taxon>
        <taxon>Arthropoda</taxon>
        <taxon>Hexapoda</taxon>
        <taxon>Collembola</taxon>
        <taxon>Entomobryomorpha</taxon>
        <taxon>Isotomoidea</taxon>
        <taxon>Isotomidae</taxon>
        <taxon>Proisotominae</taxon>
        <taxon>Folsomia</taxon>
    </lineage>
</organism>
<dbReference type="FunFam" id="3.30.160.60:FF:000100">
    <property type="entry name" value="Zinc finger 45-like"/>
    <property type="match status" value="1"/>
</dbReference>
<feature type="domain" description="C2H2-type" evidence="12">
    <location>
        <begin position="414"/>
        <end position="442"/>
    </location>
</feature>
<keyword evidence="8" id="KW-0804">Transcription</keyword>
<feature type="domain" description="C2H2-type" evidence="12">
    <location>
        <begin position="475"/>
        <end position="503"/>
    </location>
</feature>
<dbReference type="OMA" id="HENRSHP"/>
<dbReference type="Pfam" id="PF00096">
    <property type="entry name" value="zf-C2H2"/>
    <property type="match status" value="2"/>
</dbReference>
<evidence type="ECO:0000256" key="8">
    <source>
        <dbReference type="ARBA" id="ARBA00023163"/>
    </source>
</evidence>
<evidence type="ECO:0000256" key="1">
    <source>
        <dbReference type="ARBA" id="ARBA00004123"/>
    </source>
</evidence>
<keyword evidence="3" id="KW-0677">Repeat</keyword>
<evidence type="ECO:0000256" key="4">
    <source>
        <dbReference type="ARBA" id="ARBA00022771"/>
    </source>
</evidence>
<feature type="domain" description="C2H2-type" evidence="12">
    <location>
        <begin position="444"/>
        <end position="471"/>
    </location>
</feature>
<evidence type="ECO:0000256" key="3">
    <source>
        <dbReference type="ARBA" id="ARBA00022737"/>
    </source>
</evidence>
<gene>
    <name evidence="13" type="ORF">Fcan01_24843</name>
</gene>
<keyword evidence="4 10" id="KW-0863">Zinc-finger</keyword>
<reference evidence="13 14" key="1">
    <citation type="submission" date="2015-12" db="EMBL/GenBank/DDBJ databases">
        <title>The genome of Folsomia candida.</title>
        <authorList>
            <person name="Faddeeva A."/>
            <person name="Derks M.F."/>
            <person name="Anvar Y."/>
            <person name="Smit S."/>
            <person name="Van Straalen N."/>
            <person name="Roelofs D."/>
        </authorList>
    </citation>
    <scope>NUCLEOTIDE SEQUENCE [LARGE SCALE GENOMIC DNA]</scope>
    <source>
        <strain evidence="13 14">VU population</strain>
        <tissue evidence="13">Whole body</tissue>
    </source>
</reference>
<evidence type="ECO:0000259" key="12">
    <source>
        <dbReference type="PROSITE" id="PS50157"/>
    </source>
</evidence>
<evidence type="ECO:0000256" key="2">
    <source>
        <dbReference type="ARBA" id="ARBA00022723"/>
    </source>
</evidence>
<keyword evidence="9" id="KW-0539">Nucleus</keyword>
<dbReference type="PROSITE" id="PS50157">
    <property type="entry name" value="ZINC_FINGER_C2H2_2"/>
    <property type="match status" value="6"/>
</dbReference>